<dbReference type="RefSeq" id="WP_088908953.1">
    <property type="nucleotide sequence ID" value="NZ_CP018145.1"/>
</dbReference>
<accession>A0A220MK96</accession>
<name>A0A220MK96_9BACL</name>
<gene>
    <name evidence="2" type="ORF">BP422_18020</name>
</gene>
<evidence type="ECO:0000313" key="3">
    <source>
        <dbReference type="Proteomes" id="UP000197781"/>
    </source>
</evidence>
<keyword evidence="2" id="KW-0347">Helicase</keyword>
<dbReference type="Proteomes" id="UP000197781">
    <property type="component" value="Chromosome"/>
</dbReference>
<protein>
    <submittedName>
        <fullName evidence="2">DNA and RNA helicase</fullName>
    </submittedName>
</protein>
<sequence length="259" mass="30401">MFSHLYPNFHKGRILKREMLENLRDYPRHFVDLYFQDYTDGIISGMDVTIGEGHLIVGRGIVKHQGRIYLFDREERVPYEATGMETVLKIRFHEETSLTDYYVYETSYVLDQEIESRQDERELGRFKLKQGARLRGDYQDLADMATEFNTWNIVHVEHAGRNEPTLAPYILRYFANEMLKTVTNHPYDLAFAMQCLNADRVERGLILHYIGNRLGTGYREYTNLQILKYLARILDDAKSGGRSSKTEWKTGGRQRVIVD</sequence>
<dbReference type="KEGG" id="bfm:BP422_18020"/>
<evidence type="ECO:0000313" key="2">
    <source>
        <dbReference type="EMBL" id="ASJ55275.1"/>
    </source>
</evidence>
<keyword evidence="2" id="KW-0378">Hydrolase</keyword>
<feature type="region of interest" description="Disordered" evidence="1">
    <location>
        <begin position="239"/>
        <end position="259"/>
    </location>
</feature>
<dbReference type="AlphaFoldDB" id="A0A220MK96"/>
<dbReference type="EMBL" id="CP018145">
    <property type="protein sequence ID" value="ASJ55275.1"/>
    <property type="molecule type" value="Genomic_DNA"/>
</dbReference>
<proteinExistence type="predicted"/>
<dbReference type="GO" id="GO:0004386">
    <property type="term" value="F:helicase activity"/>
    <property type="evidence" value="ECO:0007669"/>
    <property type="project" value="UniProtKB-KW"/>
</dbReference>
<reference evidence="2 3" key="1">
    <citation type="submission" date="2016-11" db="EMBL/GenBank/DDBJ databases">
        <authorList>
            <person name="Jaros S."/>
            <person name="Januszkiewicz K."/>
            <person name="Wedrychowicz H."/>
        </authorList>
    </citation>
    <scope>NUCLEOTIDE SEQUENCE [LARGE SCALE GENOMIC DNA]</scope>
    <source>
        <strain evidence="2 3">NF2</strain>
    </source>
</reference>
<organism evidence="2 3">
    <name type="scientific">Brevibacillus formosus</name>
    <dbReference type="NCBI Taxonomy" id="54913"/>
    <lineage>
        <taxon>Bacteria</taxon>
        <taxon>Bacillati</taxon>
        <taxon>Bacillota</taxon>
        <taxon>Bacilli</taxon>
        <taxon>Bacillales</taxon>
        <taxon>Paenibacillaceae</taxon>
        <taxon>Brevibacillus</taxon>
    </lineage>
</organism>
<evidence type="ECO:0000256" key="1">
    <source>
        <dbReference type="SAM" id="MobiDB-lite"/>
    </source>
</evidence>
<keyword evidence="2" id="KW-0067">ATP-binding</keyword>
<keyword evidence="2" id="KW-0547">Nucleotide-binding</keyword>